<keyword evidence="4 5" id="KW-0378">Hydrolase</keyword>
<keyword evidence="2 4" id="KW-0479">Metal-binding</keyword>
<evidence type="ECO:0000256" key="3">
    <source>
        <dbReference type="ARBA" id="ARBA00022842"/>
    </source>
</evidence>
<dbReference type="PANTHER" id="PTHR43028:SF5">
    <property type="entry name" value="3'(2'),5'-BISPHOSPHATE NUCLEOTIDASE 1"/>
    <property type="match status" value="1"/>
</dbReference>
<keyword evidence="4" id="KW-0472">Membrane</keyword>
<dbReference type="CDD" id="cd01638">
    <property type="entry name" value="CysQ"/>
    <property type="match status" value="1"/>
</dbReference>
<feature type="binding site" evidence="4">
    <location>
        <begin position="85"/>
        <end position="88"/>
    </location>
    <ligand>
        <name>substrate</name>
    </ligand>
</feature>
<dbReference type="Gene3D" id="3.30.540.10">
    <property type="entry name" value="Fructose-1,6-Bisphosphatase, subunit A, domain 1"/>
    <property type="match status" value="1"/>
</dbReference>
<dbReference type="InterPro" id="IPR006240">
    <property type="entry name" value="CysQ"/>
</dbReference>
<gene>
    <name evidence="4 5" type="primary">cysQ</name>
    <name evidence="5" type="ORF">ACFSKU_08035</name>
</gene>
<dbReference type="GO" id="GO:0008441">
    <property type="term" value="F:3'(2'),5'-bisphosphate nucleotidase activity"/>
    <property type="evidence" value="ECO:0007669"/>
    <property type="project" value="UniProtKB-EC"/>
</dbReference>
<comment type="cofactor">
    <cofactor evidence="4">
        <name>Mg(2+)</name>
        <dbReference type="ChEBI" id="CHEBI:18420"/>
    </cofactor>
</comment>
<comment type="caution">
    <text evidence="5">The sequence shown here is derived from an EMBL/GenBank/DDBJ whole genome shotgun (WGS) entry which is preliminary data.</text>
</comment>
<feature type="binding site" evidence="4">
    <location>
        <position position="86"/>
    </location>
    <ligand>
        <name>Mg(2+)</name>
        <dbReference type="ChEBI" id="CHEBI:18420"/>
        <label>2</label>
    </ligand>
</feature>
<dbReference type="InterPro" id="IPR050725">
    <property type="entry name" value="CysQ/Inositol_MonoPase"/>
</dbReference>
<dbReference type="NCBIfam" id="TIGR01331">
    <property type="entry name" value="bisphos_cysQ"/>
    <property type="match status" value="1"/>
</dbReference>
<comment type="similarity">
    <text evidence="4">Belongs to the inositol monophosphatase superfamily. CysQ family.</text>
</comment>
<dbReference type="PANTHER" id="PTHR43028">
    <property type="entry name" value="3'(2'),5'-BISPHOSPHATE NUCLEOTIDASE 1"/>
    <property type="match status" value="1"/>
</dbReference>
<comment type="function">
    <text evidence="4">Converts adenosine-3',5'-bisphosphate (PAP) to AMP.</text>
</comment>
<dbReference type="InterPro" id="IPR020583">
    <property type="entry name" value="Inositol_monoP_metal-BS"/>
</dbReference>
<dbReference type="RefSeq" id="WP_229961487.1">
    <property type="nucleotide sequence ID" value="NZ_JAJJWI010000013.1"/>
</dbReference>
<evidence type="ECO:0000313" key="5">
    <source>
        <dbReference type="EMBL" id="MFD2066830.1"/>
    </source>
</evidence>
<dbReference type="EMBL" id="JBHUHV010000024">
    <property type="protein sequence ID" value="MFD2066830.1"/>
    <property type="molecule type" value="Genomic_DNA"/>
</dbReference>
<feature type="binding site" evidence="4">
    <location>
        <position position="224"/>
    </location>
    <ligand>
        <name>Mg(2+)</name>
        <dbReference type="ChEBI" id="CHEBI:18420"/>
        <label>2</label>
    </ligand>
</feature>
<keyword evidence="3 4" id="KW-0460">Magnesium</keyword>
<dbReference type="Gene3D" id="3.40.190.80">
    <property type="match status" value="1"/>
</dbReference>
<accession>A0ABW4WXU4</accession>
<dbReference type="InterPro" id="IPR000760">
    <property type="entry name" value="Inositol_monophosphatase-like"/>
</dbReference>
<keyword evidence="6" id="KW-1185">Reference proteome</keyword>
<evidence type="ECO:0000256" key="1">
    <source>
        <dbReference type="ARBA" id="ARBA00001625"/>
    </source>
</evidence>
<evidence type="ECO:0000256" key="2">
    <source>
        <dbReference type="ARBA" id="ARBA00022723"/>
    </source>
</evidence>
<protein>
    <recommendedName>
        <fullName evidence="4">3'(2'),5'-bisphosphate nucleotidase CysQ</fullName>
        <ecNumber evidence="4">3.1.3.7</ecNumber>
    </recommendedName>
    <alternativeName>
        <fullName evidence="4">3'(2'),5-bisphosphonucleoside 3'(2')-phosphohydrolase</fullName>
    </alternativeName>
    <alternativeName>
        <fullName evidence="4">3'-phosphoadenosine 5'-phosphate phosphatase</fullName>
        <shortName evidence="4">PAP phosphatase</shortName>
    </alternativeName>
</protein>
<dbReference type="Proteomes" id="UP001597369">
    <property type="component" value="Unassembled WGS sequence"/>
</dbReference>
<comment type="catalytic activity">
    <reaction evidence="1 4">
        <text>adenosine 3',5'-bisphosphate + H2O = AMP + phosphate</text>
        <dbReference type="Rhea" id="RHEA:10040"/>
        <dbReference type="ChEBI" id="CHEBI:15377"/>
        <dbReference type="ChEBI" id="CHEBI:43474"/>
        <dbReference type="ChEBI" id="CHEBI:58343"/>
        <dbReference type="ChEBI" id="CHEBI:456215"/>
        <dbReference type="EC" id="3.1.3.7"/>
    </reaction>
</comment>
<dbReference type="EC" id="3.1.3.7" evidence="4"/>
<feature type="binding site" evidence="4">
    <location>
        <position position="83"/>
    </location>
    <ligand>
        <name>Mg(2+)</name>
        <dbReference type="ChEBI" id="CHEBI:18420"/>
        <label>2</label>
    </ligand>
</feature>
<dbReference type="Pfam" id="PF00459">
    <property type="entry name" value="Inositol_P"/>
    <property type="match status" value="1"/>
</dbReference>
<comment type="subcellular location">
    <subcellularLocation>
        <location evidence="4">Cell membrane</location>
        <topology evidence="4">Peripheral membrane protein</topology>
        <orientation evidence="4">Cytoplasmic side</orientation>
    </subcellularLocation>
</comment>
<name>A0ABW4WXU4_9BACT</name>
<keyword evidence="4" id="KW-1003">Cell membrane</keyword>
<dbReference type="HAMAP" id="MF_02095">
    <property type="entry name" value="CysQ"/>
    <property type="match status" value="1"/>
</dbReference>
<feature type="binding site" evidence="4">
    <location>
        <position position="63"/>
    </location>
    <ligand>
        <name>Mg(2+)</name>
        <dbReference type="ChEBI" id="CHEBI:18420"/>
        <label>1</label>
    </ligand>
</feature>
<evidence type="ECO:0000313" key="6">
    <source>
        <dbReference type="Proteomes" id="UP001597369"/>
    </source>
</evidence>
<evidence type="ECO:0000256" key="4">
    <source>
        <dbReference type="HAMAP-Rule" id="MF_02095"/>
    </source>
</evidence>
<organism evidence="5 6">
    <name type="scientific">Pontibacter silvestris</name>
    <dbReference type="NCBI Taxonomy" id="2305183"/>
    <lineage>
        <taxon>Bacteria</taxon>
        <taxon>Pseudomonadati</taxon>
        <taxon>Bacteroidota</taxon>
        <taxon>Cytophagia</taxon>
        <taxon>Cytophagales</taxon>
        <taxon>Hymenobacteraceae</taxon>
        <taxon>Pontibacter</taxon>
    </lineage>
</organism>
<dbReference type="SUPFAM" id="SSF56655">
    <property type="entry name" value="Carbohydrate phosphatase"/>
    <property type="match status" value="1"/>
</dbReference>
<proteinExistence type="inferred from homology"/>
<feature type="binding site" evidence="4">
    <location>
        <position position="224"/>
    </location>
    <ligand>
        <name>substrate</name>
    </ligand>
</feature>
<feature type="binding site" evidence="4">
    <location>
        <position position="63"/>
    </location>
    <ligand>
        <name>substrate</name>
    </ligand>
</feature>
<reference evidence="6" key="1">
    <citation type="journal article" date="2019" name="Int. J. Syst. Evol. Microbiol.">
        <title>The Global Catalogue of Microorganisms (GCM) 10K type strain sequencing project: providing services to taxonomists for standard genome sequencing and annotation.</title>
        <authorList>
            <consortium name="The Broad Institute Genomics Platform"/>
            <consortium name="The Broad Institute Genome Sequencing Center for Infectious Disease"/>
            <person name="Wu L."/>
            <person name="Ma J."/>
        </authorList>
    </citation>
    <scope>NUCLEOTIDE SEQUENCE [LARGE SCALE GENOMIC DNA]</scope>
    <source>
        <strain evidence="6">JCM 16545</strain>
    </source>
</reference>
<sequence>MQTLYRKAIIAAVEAGKHVLEVYAGDFSVETKSDNSPLTLADKKSNEVVKDALADTGLPFLSEEGKLFSYSERRDWASFWLVDPLDGTKEFVKKSGEFTVNIALIKHGQPVFGVVYVPVTGALYYGAKGEGSFVFHADEFLTSETLEQYISDATSLPVPGNASAYTIVASKNHSSPETEAFIEEKRKAHDNVHLVNAGSSLKLCLVAEGKAQVYPRLAPTMEWDTAAGHAVAIFAGCRVYDFETKQELVYNKENLLNPWFVVER</sequence>
<feature type="binding site" evidence="4">
    <location>
        <position position="83"/>
    </location>
    <ligand>
        <name>Mg(2+)</name>
        <dbReference type="ChEBI" id="CHEBI:18420"/>
        <label>1</label>
    </ligand>
</feature>
<dbReference type="PROSITE" id="PS00629">
    <property type="entry name" value="IMP_1"/>
    <property type="match status" value="1"/>
</dbReference>
<feature type="binding site" evidence="4">
    <location>
        <position position="85"/>
    </location>
    <ligand>
        <name>Mg(2+)</name>
        <dbReference type="ChEBI" id="CHEBI:18420"/>
        <label>1</label>
    </ligand>
</feature>